<evidence type="ECO:0000256" key="1">
    <source>
        <dbReference type="SAM" id="Coils"/>
    </source>
</evidence>
<feature type="compositionally biased region" description="Low complexity" evidence="2">
    <location>
        <begin position="153"/>
        <end position="177"/>
    </location>
</feature>
<evidence type="ECO:0000313" key="4">
    <source>
        <dbReference type="Proteomes" id="UP001189429"/>
    </source>
</evidence>
<accession>A0ABN9WJT9</accession>
<feature type="coiled-coil region" evidence="1">
    <location>
        <begin position="22"/>
        <end position="87"/>
    </location>
</feature>
<comment type="caution">
    <text evidence="3">The sequence shown here is derived from an EMBL/GenBank/DDBJ whole genome shotgun (WGS) entry which is preliminary data.</text>
</comment>
<keyword evidence="4" id="KW-1185">Reference proteome</keyword>
<evidence type="ECO:0008006" key="5">
    <source>
        <dbReference type="Google" id="ProtNLM"/>
    </source>
</evidence>
<evidence type="ECO:0000313" key="3">
    <source>
        <dbReference type="EMBL" id="CAK0885594.1"/>
    </source>
</evidence>
<dbReference type="Proteomes" id="UP001189429">
    <property type="component" value="Unassembled WGS sequence"/>
</dbReference>
<feature type="region of interest" description="Disordered" evidence="2">
    <location>
        <begin position="135"/>
        <end position="193"/>
    </location>
</feature>
<gene>
    <name evidence="3" type="ORF">PCOR1329_LOCUS67174</name>
</gene>
<sequence length="193" mass="20576">MELTRQYTEQLLLLRQATQHQKAALRQQTNALTLQYRQKKAEEDITLERYRFHREHSEIQAEYAQELAELQRQQAAAARQVAAQREELVKQAALASLQANAAVNFAAKAYCGASFSRGPSMNVYAAGGSGACSPRPGEPACGRVAGPPGGGPAHAPARQAADASGAPAAAAALCSSRGSRRGHAARRQADGQR</sequence>
<evidence type="ECO:0000256" key="2">
    <source>
        <dbReference type="SAM" id="MobiDB-lite"/>
    </source>
</evidence>
<organism evidence="3 4">
    <name type="scientific">Prorocentrum cordatum</name>
    <dbReference type="NCBI Taxonomy" id="2364126"/>
    <lineage>
        <taxon>Eukaryota</taxon>
        <taxon>Sar</taxon>
        <taxon>Alveolata</taxon>
        <taxon>Dinophyceae</taxon>
        <taxon>Prorocentrales</taxon>
        <taxon>Prorocentraceae</taxon>
        <taxon>Prorocentrum</taxon>
    </lineage>
</organism>
<keyword evidence="1" id="KW-0175">Coiled coil</keyword>
<protein>
    <recommendedName>
        <fullName evidence="5">Protein of centriole 5</fullName>
    </recommendedName>
</protein>
<reference evidence="3" key="1">
    <citation type="submission" date="2023-10" db="EMBL/GenBank/DDBJ databases">
        <authorList>
            <person name="Chen Y."/>
            <person name="Shah S."/>
            <person name="Dougan E. K."/>
            <person name="Thang M."/>
            <person name="Chan C."/>
        </authorList>
    </citation>
    <scope>NUCLEOTIDE SEQUENCE [LARGE SCALE GENOMIC DNA]</scope>
</reference>
<name>A0ABN9WJT9_9DINO</name>
<dbReference type="EMBL" id="CAUYUJ010018693">
    <property type="protein sequence ID" value="CAK0885594.1"/>
    <property type="molecule type" value="Genomic_DNA"/>
</dbReference>
<proteinExistence type="predicted"/>